<dbReference type="GO" id="GO:0008137">
    <property type="term" value="F:NADH dehydrogenase (ubiquinone) activity"/>
    <property type="evidence" value="ECO:0007669"/>
    <property type="project" value="InterPro"/>
</dbReference>
<name>A0AAJ0X9R4_9GAMM</name>
<evidence type="ECO:0000256" key="1">
    <source>
        <dbReference type="ARBA" id="ARBA00004651"/>
    </source>
</evidence>
<accession>A0AAJ0X9R4</accession>
<evidence type="ECO:0000256" key="5">
    <source>
        <dbReference type="ARBA" id="ARBA00022989"/>
    </source>
</evidence>
<reference evidence="10" key="1">
    <citation type="submission" date="2017-08" db="EMBL/GenBank/DDBJ databases">
        <authorList>
            <person name="Imhoff J.F."/>
            <person name="Rahn T."/>
            <person name="Kuenzel S."/>
            <person name="Neulinger S.C."/>
        </authorList>
    </citation>
    <scope>NUCLEOTIDE SEQUENCE</scope>
    <source>
        <strain evidence="10">DSM 11080</strain>
    </source>
</reference>
<feature type="transmembrane region" description="Helical" evidence="8">
    <location>
        <begin position="445"/>
        <end position="467"/>
    </location>
</feature>
<feature type="transmembrane region" description="Helical" evidence="8">
    <location>
        <begin position="516"/>
        <end position="534"/>
    </location>
</feature>
<feature type="transmembrane region" description="Helical" evidence="8">
    <location>
        <begin position="487"/>
        <end position="504"/>
    </location>
</feature>
<feature type="transmembrane region" description="Helical" evidence="8">
    <location>
        <begin position="91"/>
        <end position="108"/>
    </location>
</feature>
<feature type="transmembrane region" description="Helical" evidence="8">
    <location>
        <begin position="172"/>
        <end position="194"/>
    </location>
</feature>
<dbReference type="RefSeq" id="WP_200345532.1">
    <property type="nucleotide sequence ID" value="NZ_NRSJ01000009.1"/>
</dbReference>
<keyword evidence="3" id="KW-1003">Cell membrane</keyword>
<dbReference type="InterPro" id="IPR003918">
    <property type="entry name" value="NADH_UbQ_OxRdtase"/>
</dbReference>
<feature type="transmembrane region" description="Helical" evidence="8">
    <location>
        <begin position="546"/>
        <end position="565"/>
    </location>
</feature>
<evidence type="ECO:0000259" key="9">
    <source>
        <dbReference type="Pfam" id="PF00361"/>
    </source>
</evidence>
<comment type="subcellular location">
    <subcellularLocation>
        <location evidence="1">Cell membrane</location>
        <topology evidence="1">Multi-pass membrane protein</topology>
    </subcellularLocation>
    <subcellularLocation>
        <location evidence="7">Membrane</location>
        <topology evidence="7">Multi-pass membrane protein</topology>
    </subcellularLocation>
</comment>
<dbReference type="InterPro" id="IPR050586">
    <property type="entry name" value="CPA3_Na-H_Antiporter_D"/>
</dbReference>
<evidence type="ECO:0000313" key="10">
    <source>
        <dbReference type="EMBL" id="MBK1704345.1"/>
    </source>
</evidence>
<keyword evidence="11" id="KW-1185">Reference proteome</keyword>
<evidence type="ECO:0000256" key="6">
    <source>
        <dbReference type="ARBA" id="ARBA00023136"/>
    </source>
</evidence>
<gene>
    <name evidence="10" type="ORF">CKO40_07255</name>
</gene>
<feature type="transmembrane region" description="Helical" evidence="8">
    <location>
        <begin position="144"/>
        <end position="160"/>
    </location>
</feature>
<dbReference type="Pfam" id="PF00361">
    <property type="entry name" value="Proton_antipo_M"/>
    <property type="match status" value="1"/>
</dbReference>
<evidence type="ECO:0000256" key="7">
    <source>
        <dbReference type="RuleBase" id="RU000320"/>
    </source>
</evidence>
<feature type="transmembrane region" description="Helical" evidence="8">
    <location>
        <begin position="333"/>
        <end position="356"/>
    </location>
</feature>
<dbReference type="EMBL" id="NRSJ01000009">
    <property type="protein sequence ID" value="MBK1704345.1"/>
    <property type="molecule type" value="Genomic_DNA"/>
</dbReference>
<keyword evidence="4 7" id="KW-0812">Transmembrane</keyword>
<feature type="transmembrane region" description="Helical" evidence="8">
    <location>
        <begin position="36"/>
        <end position="55"/>
    </location>
</feature>
<evidence type="ECO:0000256" key="2">
    <source>
        <dbReference type="ARBA" id="ARBA00005346"/>
    </source>
</evidence>
<evidence type="ECO:0000256" key="4">
    <source>
        <dbReference type="ARBA" id="ARBA00022692"/>
    </source>
</evidence>
<dbReference type="PANTHER" id="PTHR42703:SF1">
    <property type="entry name" value="NA(+)_H(+) ANTIPORTER SUBUNIT D1"/>
    <property type="match status" value="1"/>
</dbReference>
<feature type="transmembrane region" description="Helical" evidence="8">
    <location>
        <begin position="214"/>
        <end position="233"/>
    </location>
</feature>
<evidence type="ECO:0000313" key="11">
    <source>
        <dbReference type="Proteomes" id="UP001296776"/>
    </source>
</evidence>
<dbReference type="PRINTS" id="PR01437">
    <property type="entry name" value="NUOXDRDTASE4"/>
</dbReference>
<comment type="similarity">
    <text evidence="2">Belongs to the CPA3 antiporters (TC 2.A.63) subunit D family.</text>
</comment>
<proteinExistence type="inferred from homology"/>
<dbReference type="InterPro" id="IPR001750">
    <property type="entry name" value="ND/Mrp_TM"/>
</dbReference>
<dbReference type="GO" id="GO:0042773">
    <property type="term" value="P:ATP synthesis coupled electron transport"/>
    <property type="evidence" value="ECO:0007669"/>
    <property type="project" value="InterPro"/>
</dbReference>
<feature type="transmembrane region" description="Helical" evidence="8">
    <location>
        <begin position="245"/>
        <end position="270"/>
    </location>
</feature>
<feature type="transmembrane region" description="Helical" evidence="8">
    <location>
        <begin position="120"/>
        <end position="138"/>
    </location>
</feature>
<protein>
    <recommendedName>
        <fullName evidence="9">NADH:quinone oxidoreductase/Mrp antiporter transmembrane domain-containing protein</fullName>
    </recommendedName>
</protein>
<feature type="transmembrane region" description="Helical" evidence="8">
    <location>
        <begin position="368"/>
        <end position="391"/>
    </location>
</feature>
<evidence type="ECO:0000256" key="8">
    <source>
        <dbReference type="SAM" id="Phobius"/>
    </source>
</evidence>
<dbReference type="PANTHER" id="PTHR42703">
    <property type="entry name" value="NADH DEHYDROGENASE"/>
    <property type="match status" value="1"/>
</dbReference>
<evidence type="ECO:0000256" key="3">
    <source>
        <dbReference type="ARBA" id="ARBA00022475"/>
    </source>
</evidence>
<reference evidence="10" key="2">
    <citation type="journal article" date="2020" name="Microorganisms">
        <title>Osmotic Adaptation and Compatible Solute Biosynthesis of Phototrophic Bacteria as Revealed from Genome Analyses.</title>
        <authorList>
            <person name="Imhoff J.F."/>
            <person name="Rahn T."/>
            <person name="Kunzel S."/>
            <person name="Keller A."/>
            <person name="Neulinger S.C."/>
        </authorList>
    </citation>
    <scope>NUCLEOTIDE SEQUENCE</scope>
    <source>
        <strain evidence="10">DSM 11080</strain>
    </source>
</reference>
<feature type="domain" description="NADH:quinone oxidoreductase/Mrp antiporter transmembrane" evidence="9">
    <location>
        <begin position="137"/>
        <end position="360"/>
    </location>
</feature>
<comment type="caution">
    <text evidence="10">The sequence shown here is derived from an EMBL/GenBank/DDBJ whole genome shotgun (WGS) entry which is preliminary data.</text>
</comment>
<feature type="transmembrane region" description="Helical" evidence="8">
    <location>
        <begin position="307"/>
        <end position="327"/>
    </location>
</feature>
<sequence>MIASLPMAELLVGVGLATPALALVACFSQLVRERIWLLLALIPLPALAAAIVALLVLGQGDIANGEVAAIALLFDPNGLAIGLVIDRPGAAMLGVTALLWAAAGLYAAPMLQASSHRSRFTLFWLLTLTGSLGVFIAADLVSFYLFYGLVSLAAFGLIAHDGTVFARRATGLYLLLAILGEIALLLAFALLSAASPEPSLAISSLVAGLSGSPWAGPSMALLLLGFALKIALVPGHVWMPLAYTAAPFPAAAVLSGAAVKAGVIGLIRFLPFEAGAPAWGELLVVLGLSSAFYGVAIGITQRNAKTVLAYSSISQMGLIAAATGSALRAGESAAVLLLTLYAAHHLLAKGALFLGLGVVADGVTRRRWLVLMPAVLVGLGIAGLPLTGGAAGKLALKPLFDTALLGLLSALSAAGSTLLMLHFLRRLWVSGDAIEPCASGVFRRLLPWWLMALAALLLPWLLLPWLGLGAAQTWLALSLSPADLWKAVWPVLLGALAMLALWRWGERLPRVPPGDMLILGAPLTRLMSAVGAGIEALDRGLRQWPVAGLSLLILSLLIWGGALNAY</sequence>
<feature type="transmembrane region" description="Helical" evidence="8">
    <location>
        <begin position="282"/>
        <end position="300"/>
    </location>
</feature>
<dbReference type="AlphaFoldDB" id="A0AAJ0X9R4"/>
<organism evidence="10 11">
    <name type="scientific">Halochromatium glycolicum</name>
    <dbReference type="NCBI Taxonomy" id="85075"/>
    <lineage>
        <taxon>Bacteria</taxon>
        <taxon>Pseudomonadati</taxon>
        <taxon>Pseudomonadota</taxon>
        <taxon>Gammaproteobacteria</taxon>
        <taxon>Chromatiales</taxon>
        <taxon>Chromatiaceae</taxon>
        <taxon>Halochromatium</taxon>
    </lineage>
</organism>
<dbReference type="GO" id="GO:0005886">
    <property type="term" value="C:plasma membrane"/>
    <property type="evidence" value="ECO:0007669"/>
    <property type="project" value="UniProtKB-SubCell"/>
</dbReference>
<feature type="transmembrane region" description="Helical" evidence="8">
    <location>
        <begin position="403"/>
        <end position="424"/>
    </location>
</feature>
<keyword evidence="6 8" id="KW-0472">Membrane</keyword>
<keyword evidence="5 8" id="KW-1133">Transmembrane helix</keyword>
<dbReference type="Proteomes" id="UP001296776">
    <property type="component" value="Unassembled WGS sequence"/>
</dbReference>